<dbReference type="EMBL" id="CP046522">
    <property type="protein sequence ID" value="QGU96826.1"/>
    <property type="molecule type" value="Genomic_DNA"/>
</dbReference>
<proteinExistence type="predicted"/>
<accession>A0A6I6F0R3</accession>
<dbReference type="Gene3D" id="2.60.40.1500">
    <property type="entry name" value="Glycosyl hydrolase domain, family 39"/>
    <property type="match status" value="1"/>
</dbReference>
<organism evidence="1 2">
    <name type="scientific">Clostridium bovifaecis</name>
    <dbReference type="NCBI Taxonomy" id="2184719"/>
    <lineage>
        <taxon>Bacteria</taxon>
        <taxon>Bacillati</taxon>
        <taxon>Bacillota</taxon>
        <taxon>Clostridia</taxon>
        <taxon>Eubacteriales</taxon>
        <taxon>Clostridiaceae</taxon>
        <taxon>Clostridium</taxon>
    </lineage>
</organism>
<dbReference type="Proteomes" id="UP000422764">
    <property type="component" value="Chromosome"/>
</dbReference>
<keyword evidence="2" id="KW-1185">Reference proteome</keyword>
<dbReference type="AlphaFoldDB" id="A0A6I6F0R3"/>
<dbReference type="SUPFAM" id="SSF51011">
    <property type="entry name" value="Glycosyl hydrolase domain"/>
    <property type="match status" value="1"/>
</dbReference>
<name>A0A6I6F0R3_9CLOT</name>
<evidence type="ECO:0000313" key="1">
    <source>
        <dbReference type="EMBL" id="QGU96826.1"/>
    </source>
</evidence>
<gene>
    <name evidence="1" type="ORF">GOM49_09760</name>
</gene>
<evidence type="ECO:0000313" key="2">
    <source>
        <dbReference type="Proteomes" id="UP000422764"/>
    </source>
</evidence>
<protein>
    <submittedName>
        <fullName evidence="1">Uncharacterized protein</fullName>
    </submittedName>
</protein>
<sequence>MITSCEDNYQILLYSFSEDLNNLISLESLIKKRGEKNVKEREISLSLKNLQHDYKVTIYEIGEKIGSAFNNWISMGRPRRLSDEEMNVLYSISQPRMSLDFAKKKPVYNLISKIEGYGAVLITLQKVQKHLF</sequence>
<reference evidence="1 2" key="1">
    <citation type="submission" date="2019-12" db="EMBL/GenBank/DDBJ databases">
        <title>Genome sequenceing of Clostridium bovifaecis.</title>
        <authorList>
            <person name="Yao Y."/>
        </authorList>
    </citation>
    <scope>NUCLEOTIDE SEQUENCE [LARGE SCALE GENOMIC DNA]</scope>
    <source>
        <strain evidence="1 2">BXX</strain>
    </source>
</reference>